<dbReference type="Proteomes" id="UP000270094">
    <property type="component" value="Unassembled WGS sequence"/>
</dbReference>
<gene>
    <name evidence="1" type="ORF">SVUK_LOCUS19162</name>
</gene>
<proteinExistence type="predicted"/>
<accession>A0A3P7JYV9</accession>
<evidence type="ECO:0000313" key="1">
    <source>
        <dbReference type="EMBL" id="VDM84164.1"/>
    </source>
</evidence>
<name>A0A3P7JYV9_STRVU</name>
<reference evidence="1 2" key="1">
    <citation type="submission" date="2018-11" db="EMBL/GenBank/DDBJ databases">
        <authorList>
            <consortium name="Pathogen Informatics"/>
        </authorList>
    </citation>
    <scope>NUCLEOTIDE SEQUENCE [LARGE SCALE GENOMIC DNA]</scope>
</reference>
<sequence>MMLETEAQAYVSTCPTSGSSVATRPASGENFAIITSSTSALDAAVRGVKSWWSIIFRNGINWRVVYTEFLERKPNSPSSFTQVREWEFRDLSGFRN</sequence>
<dbReference type="SUPFAM" id="SSF55797">
    <property type="entry name" value="PR-1-like"/>
    <property type="match status" value="1"/>
</dbReference>
<dbReference type="Gene3D" id="3.40.33.10">
    <property type="entry name" value="CAP"/>
    <property type="match status" value="1"/>
</dbReference>
<dbReference type="OrthoDB" id="5874910at2759"/>
<keyword evidence="2" id="KW-1185">Reference proteome</keyword>
<dbReference type="EMBL" id="UYYB01128003">
    <property type="protein sequence ID" value="VDM84164.1"/>
    <property type="molecule type" value="Genomic_DNA"/>
</dbReference>
<dbReference type="InterPro" id="IPR035940">
    <property type="entry name" value="CAP_sf"/>
</dbReference>
<dbReference type="AlphaFoldDB" id="A0A3P7JYV9"/>
<evidence type="ECO:0000313" key="2">
    <source>
        <dbReference type="Proteomes" id="UP000270094"/>
    </source>
</evidence>
<organism evidence="1 2">
    <name type="scientific">Strongylus vulgaris</name>
    <name type="common">Blood worm</name>
    <dbReference type="NCBI Taxonomy" id="40348"/>
    <lineage>
        <taxon>Eukaryota</taxon>
        <taxon>Metazoa</taxon>
        <taxon>Ecdysozoa</taxon>
        <taxon>Nematoda</taxon>
        <taxon>Chromadorea</taxon>
        <taxon>Rhabditida</taxon>
        <taxon>Rhabditina</taxon>
        <taxon>Rhabditomorpha</taxon>
        <taxon>Strongyloidea</taxon>
        <taxon>Strongylidae</taxon>
        <taxon>Strongylus</taxon>
    </lineage>
</organism>
<protein>
    <submittedName>
        <fullName evidence="1">Uncharacterized protein</fullName>
    </submittedName>
</protein>